<keyword evidence="5" id="KW-0862">Zinc</keyword>
<keyword evidence="9" id="KW-1015">Disulfide bond</keyword>
<evidence type="ECO:0000256" key="2">
    <source>
        <dbReference type="ARBA" id="ARBA00006720"/>
    </source>
</evidence>
<protein>
    <submittedName>
        <fullName evidence="13">TIM10</fullName>
    </submittedName>
</protein>
<dbReference type="EMBL" id="CAHIKZ030002236">
    <property type="protein sequence ID" value="CAE1283518.1"/>
    <property type="molecule type" value="Genomic_DNA"/>
</dbReference>
<evidence type="ECO:0000313" key="14">
    <source>
        <dbReference type="Proteomes" id="UP000597762"/>
    </source>
</evidence>
<dbReference type="Proteomes" id="UP000597762">
    <property type="component" value="Unassembled WGS sequence"/>
</dbReference>
<dbReference type="AlphaFoldDB" id="A0A812CSQ8"/>
<comment type="caution">
    <text evidence="13">The sequence shown here is derived from an EMBL/GenBank/DDBJ whole genome shotgun (WGS) entry which is preliminary data.</text>
</comment>
<evidence type="ECO:0000256" key="8">
    <source>
        <dbReference type="ARBA" id="ARBA00023128"/>
    </source>
</evidence>
<dbReference type="InterPro" id="IPR004217">
    <property type="entry name" value="Tim10-like"/>
</dbReference>
<evidence type="ECO:0000259" key="12">
    <source>
        <dbReference type="Pfam" id="PF02953"/>
    </source>
</evidence>
<organism evidence="13 14">
    <name type="scientific">Acanthosepion pharaonis</name>
    <name type="common">Pharaoh cuttlefish</name>
    <name type="synonym">Sepia pharaonis</name>
    <dbReference type="NCBI Taxonomy" id="158019"/>
    <lineage>
        <taxon>Eukaryota</taxon>
        <taxon>Metazoa</taxon>
        <taxon>Spiralia</taxon>
        <taxon>Lophotrochozoa</taxon>
        <taxon>Mollusca</taxon>
        <taxon>Cephalopoda</taxon>
        <taxon>Coleoidea</taxon>
        <taxon>Decapodiformes</taxon>
        <taxon>Sepiida</taxon>
        <taxon>Sepiina</taxon>
        <taxon>Sepiidae</taxon>
        <taxon>Acanthosepion</taxon>
    </lineage>
</organism>
<reference evidence="13" key="1">
    <citation type="submission" date="2021-01" db="EMBL/GenBank/DDBJ databases">
        <authorList>
            <person name="Li R."/>
            <person name="Bekaert M."/>
        </authorList>
    </citation>
    <scope>NUCLEOTIDE SEQUENCE</scope>
    <source>
        <strain evidence="13">Farmed</strain>
    </source>
</reference>
<evidence type="ECO:0000256" key="3">
    <source>
        <dbReference type="ARBA" id="ARBA00022448"/>
    </source>
</evidence>
<proteinExistence type="inferred from homology"/>
<keyword evidence="14" id="KW-1185">Reference proteome</keyword>
<evidence type="ECO:0000256" key="4">
    <source>
        <dbReference type="ARBA" id="ARBA00022723"/>
    </source>
</evidence>
<comment type="similarity">
    <text evidence="2">Belongs to the small Tim family.</text>
</comment>
<feature type="transmembrane region" description="Helical" evidence="11">
    <location>
        <begin position="185"/>
        <end position="206"/>
    </location>
</feature>
<evidence type="ECO:0000256" key="7">
    <source>
        <dbReference type="ARBA" id="ARBA00023010"/>
    </source>
</evidence>
<evidence type="ECO:0000256" key="11">
    <source>
        <dbReference type="SAM" id="Phobius"/>
    </source>
</evidence>
<comment type="subcellular location">
    <subcellularLocation>
        <location evidence="1">Mitochondrion</location>
    </subcellularLocation>
</comment>
<comment type="function">
    <text evidence="10">Mitochondrial intermembrane chaperone that participates in the import and insertion of multi-pass transmembrane proteins into the mitochondrial inner membrane. May also be required for the transfer of beta-barrel precursors from the TOM complex to the sorting and assembly machinery (SAM complex) of the outer membrane. Acts as a chaperone-like protein that protects the hydrophobic precursors from aggregation and guide them through the mitochondrial intermembrane space.</text>
</comment>
<feature type="transmembrane region" description="Helical" evidence="11">
    <location>
        <begin position="107"/>
        <end position="130"/>
    </location>
</feature>
<sequence>MAVNVNEEQMKLVFELEMEMMADMYNRMASSCQKKCIPPRYNDSELNKGEAVCLDRCVAKFLEVHDQVVIFLFLSPSLSIYFSLLFLSLSSLLSTLSFSLFPSLYSLFLSFSLSPFLSLPFLSLSFLSSLLSTLSFSLFPSLYSFFLSLPFSLLFLSLSSLLSTLSFSLFPSLHSFFPSFYLPHLVLSLSLSFYLLLSFCLSLSLFSF</sequence>
<dbReference type="PANTHER" id="PTHR11038:SF16">
    <property type="entry name" value="MITOCHONDRIAL IMPORT INNER MEMBRANE TRANSLOCASE SUBUNIT TIM10"/>
    <property type="match status" value="1"/>
</dbReference>
<dbReference type="GO" id="GO:0015031">
    <property type="term" value="P:protein transport"/>
    <property type="evidence" value="ECO:0007669"/>
    <property type="project" value="UniProtKB-KW"/>
</dbReference>
<accession>A0A812CSQ8</accession>
<name>A0A812CSQ8_ACAPH</name>
<feature type="transmembrane region" description="Helical" evidence="11">
    <location>
        <begin position="68"/>
        <end position="87"/>
    </location>
</feature>
<keyword evidence="11" id="KW-0812">Transmembrane</keyword>
<keyword evidence="11" id="KW-1133">Transmembrane helix</keyword>
<feature type="transmembrane region" description="Helical" evidence="11">
    <location>
        <begin position="142"/>
        <end position="165"/>
    </location>
</feature>
<feature type="domain" description="Tim10-like" evidence="12">
    <location>
        <begin position="15"/>
        <end position="68"/>
    </location>
</feature>
<evidence type="ECO:0000256" key="1">
    <source>
        <dbReference type="ARBA" id="ARBA00004173"/>
    </source>
</evidence>
<dbReference type="Pfam" id="PF02953">
    <property type="entry name" value="zf-Tim10_DDP"/>
    <property type="match status" value="1"/>
</dbReference>
<dbReference type="GO" id="GO:0045039">
    <property type="term" value="P:protein insertion into mitochondrial inner membrane"/>
    <property type="evidence" value="ECO:0007669"/>
    <property type="project" value="TreeGrafter"/>
</dbReference>
<keyword evidence="4" id="KW-0479">Metal-binding</keyword>
<keyword evidence="3" id="KW-0813">Transport</keyword>
<keyword evidence="7" id="KW-0811">Translocation</keyword>
<dbReference type="InterPro" id="IPR035427">
    <property type="entry name" value="Tim10-like_dom_sf"/>
</dbReference>
<dbReference type="GO" id="GO:0046872">
    <property type="term" value="F:metal ion binding"/>
    <property type="evidence" value="ECO:0007669"/>
    <property type="project" value="UniProtKB-KW"/>
</dbReference>
<keyword evidence="8" id="KW-0496">Mitochondrion</keyword>
<dbReference type="OrthoDB" id="274922at2759"/>
<evidence type="ECO:0000313" key="13">
    <source>
        <dbReference type="EMBL" id="CAE1283518.1"/>
    </source>
</evidence>
<gene>
    <name evidence="13" type="ORF">SPHA_44115</name>
</gene>
<dbReference type="SUPFAM" id="SSF144122">
    <property type="entry name" value="Tim10-like"/>
    <property type="match status" value="1"/>
</dbReference>
<dbReference type="GO" id="GO:0005743">
    <property type="term" value="C:mitochondrial inner membrane"/>
    <property type="evidence" value="ECO:0007669"/>
    <property type="project" value="TreeGrafter"/>
</dbReference>
<dbReference type="Gene3D" id="1.10.287.810">
    <property type="entry name" value="Mitochondrial import inner membrane translocase subunit tim13 like domains"/>
    <property type="match status" value="1"/>
</dbReference>
<evidence type="ECO:0000256" key="6">
    <source>
        <dbReference type="ARBA" id="ARBA00022927"/>
    </source>
</evidence>
<evidence type="ECO:0000256" key="9">
    <source>
        <dbReference type="ARBA" id="ARBA00023157"/>
    </source>
</evidence>
<evidence type="ECO:0000256" key="10">
    <source>
        <dbReference type="ARBA" id="ARBA00025311"/>
    </source>
</evidence>
<keyword evidence="6" id="KW-0653">Protein transport</keyword>
<keyword evidence="11" id="KW-0472">Membrane</keyword>
<evidence type="ECO:0000256" key="5">
    <source>
        <dbReference type="ARBA" id="ARBA00022833"/>
    </source>
</evidence>
<dbReference type="PANTHER" id="PTHR11038">
    <property type="entry name" value="MITOCHONDRIAL IMPORT INNER MEMBRANE TRANSLOCASE SUBUNIT TIM10"/>
    <property type="match status" value="1"/>
</dbReference>